<proteinExistence type="predicted"/>
<dbReference type="InterPro" id="IPR029063">
    <property type="entry name" value="SAM-dependent_MTases_sf"/>
</dbReference>
<organism evidence="3 4">
    <name type="scientific">Noviherbaspirillum album</name>
    <dbReference type="NCBI Taxonomy" id="3080276"/>
    <lineage>
        <taxon>Bacteria</taxon>
        <taxon>Pseudomonadati</taxon>
        <taxon>Pseudomonadota</taxon>
        <taxon>Betaproteobacteria</taxon>
        <taxon>Burkholderiales</taxon>
        <taxon>Oxalobacteraceae</taxon>
        <taxon>Noviherbaspirillum</taxon>
    </lineage>
</organism>
<dbReference type="Pfam" id="PF10119">
    <property type="entry name" value="MethyTransf_Reg"/>
    <property type="match status" value="1"/>
</dbReference>
<dbReference type="Proteomes" id="UP001352263">
    <property type="component" value="Unassembled WGS sequence"/>
</dbReference>
<keyword evidence="4" id="KW-1185">Reference proteome</keyword>
<dbReference type="InterPro" id="IPR018773">
    <property type="entry name" value="MeTrfase_reg_dom_prd"/>
</dbReference>
<comment type="caution">
    <text evidence="3">The sequence shown here is derived from an EMBL/GenBank/DDBJ whole genome shotgun (WGS) entry which is preliminary data.</text>
</comment>
<dbReference type="GO" id="GO:0032259">
    <property type="term" value="P:methylation"/>
    <property type="evidence" value="ECO:0007669"/>
    <property type="project" value="UniProtKB-KW"/>
</dbReference>
<feature type="domain" description="Methyltransferase regulatory" evidence="2">
    <location>
        <begin position="219"/>
        <end position="302"/>
    </location>
</feature>
<dbReference type="Pfam" id="PF08242">
    <property type="entry name" value="Methyltransf_12"/>
    <property type="match status" value="1"/>
</dbReference>
<keyword evidence="3" id="KW-0808">Transferase</keyword>
<dbReference type="SUPFAM" id="SSF53335">
    <property type="entry name" value="S-adenosyl-L-methionine-dependent methyltransferases"/>
    <property type="match status" value="1"/>
</dbReference>
<dbReference type="CDD" id="cd02440">
    <property type="entry name" value="AdoMet_MTases"/>
    <property type="match status" value="1"/>
</dbReference>
<evidence type="ECO:0000259" key="2">
    <source>
        <dbReference type="Pfam" id="PF10119"/>
    </source>
</evidence>
<dbReference type="InterPro" id="IPR013217">
    <property type="entry name" value="Methyltransf_12"/>
</dbReference>
<gene>
    <name evidence="3" type="ORF">RY831_02000</name>
</gene>
<dbReference type="RefSeq" id="WP_326504657.1">
    <property type="nucleotide sequence ID" value="NZ_JAWIIV010000001.1"/>
</dbReference>
<evidence type="ECO:0000259" key="1">
    <source>
        <dbReference type="Pfam" id="PF08242"/>
    </source>
</evidence>
<feature type="domain" description="Methyltransferase type 12" evidence="1">
    <location>
        <begin position="48"/>
        <end position="148"/>
    </location>
</feature>
<sequence length="525" mass="58437">MTWNNGYVSDVSYPVTFYAEQSPAHLGFACMLSGHEPVALDKPFTYFELGCGHGLTSNVMAATHPHARFFASDFNPAHIVNARELAEAANLENMVFLEESFEDLAAGKITDLPQFDFVSMYGIYSWVSAANRRHIVDFLKRYLKPGGIVFINYNAMPGWSAASTLHRLARLHADLHPNGSAEQIDQARDFVERLRNTGARFFTANNSLAPYLEWFNDSDRNYRAHEYLNQDSGALYYADVVREMAGAKLDYAGSAHLFTNFPELHLTPDQRRLLETIEHGVLRETARDCILNNSMRQDVYVRGVRRLSPARLATWMGKTGLALSRPYVPGTVKFEAVGDDNEGMNLLYTSVLDALAKRPHRLSELAALPAFEGLHASALLKVASMLVEFDRVAPYFVQTAAIDPAPAHRLNMELARLSETSDEYKVLASPLLGSGTTAGLIQRLVYPFAAQLGKDLDVETIARYIDSVVEAQGAPLMRNGQPIESAEERHEEIRNTVRAIIAMRLPIWQQHGALGDCTPLLCTAE</sequence>
<reference evidence="3 4" key="1">
    <citation type="submission" date="2023-10" db="EMBL/GenBank/DDBJ databases">
        <title>Noviherbaspirillum sp. CPCC 100848 genome assembly.</title>
        <authorList>
            <person name="Li X.Y."/>
            <person name="Fang X.M."/>
        </authorList>
    </citation>
    <scope>NUCLEOTIDE SEQUENCE [LARGE SCALE GENOMIC DNA]</scope>
    <source>
        <strain evidence="3 4">CPCC 100848</strain>
    </source>
</reference>
<name>A0ABU6J3L2_9BURK</name>
<evidence type="ECO:0000313" key="4">
    <source>
        <dbReference type="Proteomes" id="UP001352263"/>
    </source>
</evidence>
<keyword evidence="3" id="KW-0489">Methyltransferase</keyword>
<accession>A0ABU6J3L2</accession>
<dbReference type="Gene3D" id="3.40.50.150">
    <property type="entry name" value="Vaccinia Virus protein VP39"/>
    <property type="match status" value="1"/>
</dbReference>
<dbReference type="EC" id="2.1.1.-" evidence="3"/>
<protein>
    <submittedName>
        <fullName evidence="3">Class I SAM-dependent methyltransferase</fullName>
        <ecNumber evidence="3">2.1.1.-</ecNumber>
    </submittedName>
</protein>
<dbReference type="EMBL" id="JAWIIV010000001">
    <property type="protein sequence ID" value="MEC4717912.1"/>
    <property type="molecule type" value="Genomic_DNA"/>
</dbReference>
<dbReference type="GO" id="GO:0008168">
    <property type="term" value="F:methyltransferase activity"/>
    <property type="evidence" value="ECO:0007669"/>
    <property type="project" value="UniProtKB-KW"/>
</dbReference>
<evidence type="ECO:0000313" key="3">
    <source>
        <dbReference type="EMBL" id="MEC4717912.1"/>
    </source>
</evidence>